<evidence type="ECO:0000313" key="2">
    <source>
        <dbReference type="EMBL" id="GLB40964.1"/>
    </source>
</evidence>
<comment type="caution">
    <text evidence="2">The sequence shown here is derived from an EMBL/GenBank/DDBJ whole genome shotgun (WGS) entry which is preliminary data.</text>
</comment>
<feature type="region of interest" description="Disordered" evidence="1">
    <location>
        <begin position="165"/>
        <end position="197"/>
    </location>
</feature>
<dbReference type="AlphaFoldDB" id="A0A9P3PSZ1"/>
<gene>
    <name evidence="2" type="ORF">LshimejAT787_0901790</name>
</gene>
<sequence>MLCTLLAYTTESESGSSFAPTLTIRGCRDTVSTQVLLVILRPFFHVCCVLSTSAELSTSVVGGPATSTHPWPIPRTNFSNLKAAASDSQATPGLGFPWLPDSVLSALGLSIISTLHHSAPHYLDPDPSCRPDRGHTHMESPLKLIPPSPVHVIIIIIGLPPTLTFSSRHHSQTHPRKFKRDPRSRGTPPQAVAGELS</sequence>
<dbReference type="EMBL" id="BRPK01000009">
    <property type="protein sequence ID" value="GLB40964.1"/>
    <property type="molecule type" value="Genomic_DNA"/>
</dbReference>
<accession>A0A9P3PSZ1</accession>
<dbReference type="Proteomes" id="UP001063166">
    <property type="component" value="Unassembled WGS sequence"/>
</dbReference>
<protein>
    <submittedName>
        <fullName evidence="2">Uncharacterized protein</fullName>
    </submittedName>
</protein>
<organism evidence="2 3">
    <name type="scientific">Lyophyllum shimeji</name>
    <name type="common">Hon-shimeji</name>
    <name type="synonym">Tricholoma shimeji</name>
    <dbReference type="NCBI Taxonomy" id="47721"/>
    <lineage>
        <taxon>Eukaryota</taxon>
        <taxon>Fungi</taxon>
        <taxon>Dikarya</taxon>
        <taxon>Basidiomycota</taxon>
        <taxon>Agaricomycotina</taxon>
        <taxon>Agaricomycetes</taxon>
        <taxon>Agaricomycetidae</taxon>
        <taxon>Agaricales</taxon>
        <taxon>Tricholomatineae</taxon>
        <taxon>Lyophyllaceae</taxon>
        <taxon>Lyophyllum</taxon>
    </lineage>
</organism>
<feature type="compositionally biased region" description="Basic residues" evidence="1">
    <location>
        <begin position="167"/>
        <end position="182"/>
    </location>
</feature>
<evidence type="ECO:0000256" key="1">
    <source>
        <dbReference type="SAM" id="MobiDB-lite"/>
    </source>
</evidence>
<evidence type="ECO:0000313" key="3">
    <source>
        <dbReference type="Proteomes" id="UP001063166"/>
    </source>
</evidence>
<proteinExistence type="predicted"/>
<reference evidence="2" key="1">
    <citation type="submission" date="2022-07" db="EMBL/GenBank/DDBJ databases">
        <title>The genome of Lyophyllum shimeji provides insight into the initial evolution of ectomycorrhizal fungal genome.</title>
        <authorList>
            <person name="Kobayashi Y."/>
            <person name="Shibata T."/>
            <person name="Hirakawa H."/>
            <person name="Shigenobu S."/>
            <person name="Nishiyama T."/>
            <person name="Yamada A."/>
            <person name="Hasebe M."/>
            <person name="Kawaguchi M."/>
        </authorList>
    </citation>
    <scope>NUCLEOTIDE SEQUENCE</scope>
    <source>
        <strain evidence="2">AT787</strain>
    </source>
</reference>
<keyword evidence="3" id="KW-1185">Reference proteome</keyword>
<name>A0A9P3PSZ1_LYOSH</name>